<dbReference type="GO" id="GO:0004222">
    <property type="term" value="F:metalloendopeptidase activity"/>
    <property type="evidence" value="ECO:0007669"/>
    <property type="project" value="InterPro"/>
</dbReference>
<evidence type="ECO:0000256" key="5">
    <source>
        <dbReference type="ARBA" id="ARBA00022833"/>
    </source>
</evidence>
<sequence>MHRLTCSCLCLNRRHATGWLALALLASQARAQGDVAAPVGRSGLPSLGDAGAMTTLEERKLGDAIIRELYRDPDYIDDPVIGEYVDGLWRALLAGARARGELPPELDERYAWAVLLGRDRSINAFALPGGYFGLHLGLVGAVASRDELASVLAHELVHITQRHIPRLLSAQDRQAPLLLAAMVLGAIAASKNPQAGAALAVGGQAAVIQQQLNFSRDMEREADRIGYGVMTQAGFAGQGFVSMFEKLQAASRINDNSDWPYLRSHPLTTQRIADMQQRQQSLARQAPPVDLEAALVAGRARALSRPGVDVLRAWAGEPAQPGFASRPLAQRAGALYAAALAQAQLRDLPKAQALATQLALAVAGDGPAAQQARLLQAELALQAGEPAQVLKLLSGAPRPASADVQGQAGRAALLLRAQALVGTGQATEAAGALQTWVSDHPRDAGAWQALAQAHGAAGRTLRALRAEGEVPMAHMDYAGAVDRWRAAQDFSRRQPGDNADLIEASIVDTRLRAAQAALKQQQLDEMKRR</sequence>
<dbReference type="EMBL" id="JACCKX010000001">
    <property type="protein sequence ID" value="NZA01874.1"/>
    <property type="molecule type" value="Genomic_DNA"/>
</dbReference>
<keyword evidence="6 9" id="KW-0482">Metalloprotease</keyword>
<protein>
    <submittedName>
        <fullName evidence="9">M48 family metalloprotease</fullName>
    </submittedName>
</protein>
<dbReference type="InterPro" id="IPR051156">
    <property type="entry name" value="Mito/Outer_Membr_Metalloprot"/>
</dbReference>
<evidence type="ECO:0000256" key="3">
    <source>
        <dbReference type="ARBA" id="ARBA00022723"/>
    </source>
</evidence>
<evidence type="ECO:0000313" key="9">
    <source>
        <dbReference type="EMBL" id="NZA01874.1"/>
    </source>
</evidence>
<dbReference type="GO" id="GO:0051603">
    <property type="term" value="P:proteolysis involved in protein catabolic process"/>
    <property type="evidence" value="ECO:0007669"/>
    <property type="project" value="TreeGrafter"/>
</dbReference>
<feature type="chain" id="PRO_5032391754" evidence="7">
    <location>
        <begin position="32"/>
        <end position="529"/>
    </location>
</feature>
<dbReference type="AlphaFoldDB" id="A0A853IV07"/>
<gene>
    <name evidence="9" type="ORF">H0I39_09090</name>
</gene>
<accession>A0A853IV07</accession>
<keyword evidence="2 9" id="KW-0645">Protease</keyword>
<name>A0A853IV07_9BURK</name>
<keyword evidence="10" id="KW-1185">Reference proteome</keyword>
<organism evidence="9 10">
    <name type="scientific">Ottowia beijingensis</name>
    <dbReference type="NCBI Taxonomy" id="1207057"/>
    <lineage>
        <taxon>Bacteria</taxon>
        <taxon>Pseudomonadati</taxon>
        <taxon>Pseudomonadota</taxon>
        <taxon>Betaproteobacteria</taxon>
        <taxon>Burkholderiales</taxon>
        <taxon>Comamonadaceae</taxon>
        <taxon>Ottowia</taxon>
    </lineage>
</organism>
<evidence type="ECO:0000259" key="8">
    <source>
        <dbReference type="Pfam" id="PF01435"/>
    </source>
</evidence>
<proteinExistence type="predicted"/>
<evidence type="ECO:0000256" key="6">
    <source>
        <dbReference type="ARBA" id="ARBA00023049"/>
    </source>
</evidence>
<evidence type="ECO:0000313" key="10">
    <source>
        <dbReference type="Proteomes" id="UP000589716"/>
    </source>
</evidence>
<dbReference type="PANTHER" id="PTHR22726:SF1">
    <property type="entry name" value="METALLOENDOPEPTIDASE OMA1, MITOCHONDRIAL"/>
    <property type="match status" value="1"/>
</dbReference>
<evidence type="ECO:0000256" key="2">
    <source>
        <dbReference type="ARBA" id="ARBA00022670"/>
    </source>
</evidence>
<reference evidence="9 10" key="1">
    <citation type="submission" date="2020-07" db="EMBL/GenBank/DDBJ databases">
        <authorList>
            <person name="Maaloum M."/>
        </authorList>
    </citation>
    <scope>NUCLEOTIDE SEQUENCE [LARGE SCALE GENOMIC DNA]</scope>
    <source>
        <strain evidence="9 10">GCS-AN-3</strain>
    </source>
</reference>
<dbReference type="PANTHER" id="PTHR22726">
    <property type="entry name" value="METALLOENDOPEPTIDASE OMA1"/>
    <property type="match status" value="1"/>
</dbReference>
<keyword evidence="5" id="KW-0862">Zinc</keyword>
<keyword evidence="4" id="KW-0378">Hydrolase</keyword>
<dbReference type="Pfam" id="PF01435">
    <property type="entry name" value="Peptidase_M48"/>
    <property type="match status" value="1"/>
</dbReference>
<keyword evidence="7" id="KW-0732">Signal</keyword>
<dbReference type="RefSeq" id="WP_180550275.1">
    <property type="nucleotide sequence ID" value="NZ_JACCKX010000001.1"/>
</dbReference>
<dbReference type="Gene3D" id="3.30.2010.10">
    <property type="entry name" value="Metalloproteases ('zincins'), catalytic domain"/>
    <property type="match status" value="1"/>
</dbReference>
<dbReference type="GO" id="GO:0046872">
    <property type="term" value="F:metal ion binding"/>
    <property type="evidence" value="ECO:0007669"/>
    <property type="project" value="UniProtKB-KW"/>
</dbReference>
<feature type="domain" description="Peptidase M48" evidence="8">
    <location>
        <begin position="114"/>
        <end position="278"/>
    </location>
</feature>
<dbReference type="InterPro" id="IPR001915">
    <property type="entry name" value="Peptidase_M48"/>
</dbReference>
<evidence type="ECO:0000256" key="7">
    <source>
        <dbReference type="SAM" id="SignalP"/>
    </source>
</evidence>
<dbReference type="SUPFAM" id="SSF48452">
    <property type="entry name" value="TPR-like"/>
    <property type="match status" value="1"/>
</dbReference>
<keyword evidence="3" id="KW-0479">Metal-binding</keyword>
<dbReference type="InterPro" id="IPR011990">
    <property type="entry name" value="TPR-like_helical_dom_sf"/>
</dbReference>
<evidence type="ECO:0000256" key="1">
    <source>
        <dbReference type="ARBA" id="ARBA00001947"/>
    </source>
</evidence>
<dbReference type="Gene3D" id="1.25.40.10">
    <property type="entry name" value="Tetratricopeptide repeat domain"/>
    <property type="match status" value="1"/>
</dbReference>
<dbReference type="GO" id="GO:0016020">
    <property type="term" value="C:membrane"/>
    <property type="evidence" value="ECO:0007669"/>
    <property type="project" value="TreeGrafter"/>
</dbReference>
<dbReference type="Proteomes" id="UP000589716">
    <property type="component" value="Unassembled WGS sequence"/>
</dbReference>
<comment type="caution">
    <text evidence="9">The sequence shown here is derived from an EMBL/GenBank/DDBJ whole genome shotgun (WGS) entry which is preliminary data.</text>
</comment>
<evidence type="ECO:0000256" key="4">
    <source>
        <dbReference type="ARBA" id="ARBA00022801"/>
    </source>
</evidence>
<feature type="signal peptide" evidence="7">
    <location>
        <begin position="1"/>
        <end position="31"/>
    </location>
</feature>
<comment type="cofactor">
    <cofactor evidence="1">
        <name>Zn(2+)</name>
        <dbReference type="ChEBI" id="CHEBI:29105"/>
    </cofactor>
</comment>